<gene>
    <name evidence="4" type="ORF">SK128_010182</name>
</gene>
<sequence length="499" mass="55927">MIDLDPDAVWSHEEPPLCNDTWKSLEGPTLSNDIWNKFGLLLTPPRTPSRDTDLDLGNHPVDLNFVPLDLSFLDGDNLEVDLDSFDLDARLPSELKHILPPDFVSGVACSHGQVVDTCSSCEKLALAGSELRHDCMWVGTCTAEAHANQHRFHSDSKCSHYNDLMDSQRSLEAVAGFTQLDDADDDDHLEPDDDDDLDYSHMSRPDTPSESSETDTEDECETDRIDHHSVSHEEEVYSSGSPSTTGLVHIDHTYHLPTTTTQSSSVRPSPKPSASFLHTPSDTEEDEIDVVSVGSNANEAAAACNNNNSKRKANNNSRNKSASSKKSRRDVVLSCTADGTKKVFRIHTSSLPSSPSGKVKKRLQEVVAEGIKHKARRSGRGSSTPKSSKRHHAREETNIRKRIAHKHESDDPDKREMHNSLERMRRVDLRNAFNDLRVLIPDLVEKEKAPKVEILKKASVYCRQIQKQEQTLEALVEKEKKYKNSLLKRLHSLQRQSRN</sequence>
<name>A0AAN8XE08_HALRR</name>
<protein>
    <recommendedName>
        <fullName evidence="3">BHLH domain-containing protein</fullName>
    </recommendedName>
</protein>
<keyword evidence="1" id="KW-0238">DNA-binding</keyword>
<dbReference type="PRINTS" id="PR00044">
    <property type="entry name" value="LEUZIPPRMYC"/>
</dbReference>
<evidence type="ECO:0000256" key="1">
    <source>
        <dbReference type="ARBA" id="ARBA00023125"/>
    </source>
</evidence>
<dbReference type="CDD" id="cd11400">
    <property type="entry name" value="bHLHzip_Myc"/>
    <property type="match status" value="1"/>
</dbReference>
<dbReference type="Gene3D" id="4.10.280.10">
    <property type="entry name" value="Helix-loop-helix DNA-binding domain"/>
    <property type="match status" value="1"/>
</dbReference>
<organism evidence="4 5">
    <name type="scientific">Halocaridina rubra</name>
    <name type="common">Hawaiian red shrimp</name>
    <dbReference type="NCBI Taxonomy" id="373956"/>
    <lineage>
        <taxon>Eukaryota</taxon>
        <taxon>Metazoa</taxon>
        <taxon>Ecdysozoa</taxon>
        <taxon>Arthropoda</taxon>
        <taxon>Crustacea</taxon>
        <taxon>Multicrustacea</taxon>
        <taxon>Malacostraca</taxon>
        <taxon>Eumalacostraca</taxon>
        <taxon>Eucarida</taxon>
        <taxon>Decapoda</taxon>
        <taxon>Pleocyemata</taxon>
        <taxon>Caridea</taxon>
        <taxon>Atyoidea</taxon>
        <taxon>Atyidae</taxon>
        <taxon>Halocaridina</taxon>
    </lineage>
</organism>
<keyword evidence="5" id="KW-1185">Reference proteome</keyword>
<dbReference type="InterPro" id="IPR036638">
    <property type="entry name" value="HLH_DNA-bd_sf"/>
</dbReference>
<dbReference type="AlphaFoldDB" id="A0AAN8XE08"/>
<comment type="caution">
    <text evidence="4">The sequence shown here is derived from an EMBL/GenBank/DDBJ whole genome shotgun (WGS) entry which is preliminary data.</text>
</comment>
<dbReference type="SMART" id="SM00353">
    <property type="entry name" value="HLH"/>
    <property type="match status" value="1"/>
</dbReference>
<feature type="compositionally biased region" description="Acidic residues" evidence="2">
    <location>
        <begin position="181"/>
        <end position="197"/>
    </location>
</feature>
<dbReference type="GO" id="GO:0003700">
    <property type="term" value="F:DNA-binding transcription factor activity"/>
    <property type="evidence" value="ECO:0007669"/>
    <property type="project" value="InterPro"/>
</dbReference>
<evidence type="ECO:0000259" key="3">
    <source>
        <dbReference type="PROSITE" id="PS50888"/>
    </source>
</evidence>
<feature type="compositionally biased region" description="Basic and acidic residues" evidence="2">
    <location>
        <begin position="222"/>
        <end position="235"/>
    </location>
</feature>
<evidence type="ECO:0000256" key="2">
    <source>
        <dbReference type="SAM" id="MobiDB-lite"/>
    </source>
</evidence>
<reference evidence="4 5" key="1">
    <citation type="submission" date="2023-11" db="EMBL/GenBank/DDBJ databases">
        <title>Halocaridina rubra genome assembly.</title>
        <authorList>
            <person name="Smith C."/>
        </authorList>
    </citation>
    <scope>NUCLEOTIDE SEQUENCE [LARGE SCALE GENOMIC DNA]</scope>
    <source>
        <strain evidence="4">EP-1</strain>
        <tissue evidence="4">Whole</tissue>
    </source>
</reference>
<accession>A0AAN8XE08</accession>
<feature type="compositionally biased region" description="Acidic residues" evidence="2">
    <location>
        <begin position="212"/>
        <end position="221"/>
    </location>
</feature>
<dbReference type="GO" id="GO:0003677">
    <property type="term" value="F:DNA binding"/>
    <property type="evidence" value="ECO:0007669"/>
    <property type="project" value="UniProtKB-KW"/>
</dbReference>
<evidence type="ECO:0000313" key="5">
    <source>
        <dbReference type="Proteomes" id="UP001381693"/>
    </source>
</evidence>
<dbReference type="EMBL" id="JAXCGZ010009651">
    <property type="protein sequence ID" value="KAK7076474.1"/>
    <property type="molecule type" value="Genomic_DNA"/>
</dbReference>
<dbReference type="SUPFAM" id="SSF47459">
    <property type="entry name" value="HLH, helix-loop-helix DNA-binding domain"/>
    <property type="match status" value="1"/>
</dbReference>
<dbReference type="InterPro" id="IPR002418">
    <property type="entry name" value="Tscrpt_reg_Myc"/>
</dbReference>
<dbReference type="PANTHER" id="PTHR45851">
    <property type="entry name" value="MYC PROTO-ONCOGENE"/>
    <property type="match status" value="1"/>
</dbReference>
<feature type="region of interest" description="Disordered" evidence="2">
    <location>
        <begin position="370"/>
        <end position="418"/>
    </location>
</feature>
<dbReference type="Proteomes" id="UP001381693">
    <property type="component" value="Unassembled WGS sequence"/>
</dbReference>
<feature type="region of interest" description="Disordered" evidence="2">
    <location>
        <begin position="303"/>
        <end position="332"/>
    </location>
</feature>
<dbReference type="PROSITE" id="PS50888">
    <property type="entry name" value="BHLH"/>
    <property type="match status" value="1"/>
</dbReference>
<dbReference type="GO" id="GO:0046983">
    <property type="term" value="F:protein dimerization activity"/>
    <property type="evidence" value="ECO:0007669"/>
    <property type="project" value="InterPro"/>
</dbReference>
<dbReference type="FunFam" id="4.10.280.10:FF:000019">
    <property type="entry name" value="Myc proto-oncogene protein"/>
    <property type="match status" value="1"/>
</dbReference>
<proteinExistence type="predicted"/>
<feature type="compositionally biased region" description="Polar residues" evidence="2">
    <location>
        <begin position="256"/>
        <end position="267"/>
    </location>
</feature>
<dbReference type="Pfam" id="PF00010">
    <property type="entry name" value="HLH"/>
    <property type="match status" value="1"/>
</dbReference>
<dbReference type="InterPro" id="IPR050433">
    <property type="entry name" value="Myc_transcription_factors"/>
</dbReference>
<feature type="region of interest" description="Disordered" evidence="2">
    <location>
        <begin position="180"/>
        <end position="286"/>
    </location>
</feature>
<evidence type="ECO:0000313" key="4">
    <source>
        <dbReference type="EMBL" id="KAK7076474.1"/>
    </source>
</evidence>
<feature type="compositionally biased region" description="Basic and acidic residues" evidence="2">
    <location>
        <begin position="406"/>
        <end position="418"/>
    </location>
</feature>
<dbReference type="InterPro" id="IPR011598">
    <property type="entry name" value="bHLH_dom"/>
</dbReference>
<feature type="domain" description="BHLH" evidence="3">
    <location>
        <begin position="413"/>
        <end position="465"/>
    </location>
</feature>
<feature type="compositionally biased region" description="Low complexity" evidence="2">
    <location>
        <begin position="303"/>
        <end position="322"/>
    </location>
</feature>